<keyword evidence="5" id="KW-0663">Pyridoxal phosphate</keyword>
<dbReference type="GO" id="GO:0030170">
    <property type="term" value="F:pyridoxal phosphate binding"/>
    <property type="evidence" value="ECO:0007669"/>
    <property type="project" value="InterPro"/>
</dbReference>
<dbReference type="STRING" id="713585.THITH_11885"/>
<comment type="cofactor">
    <cofactor evidence="1 6">
        <name>pyridoxal 5'-phosphate</name>
        <dbReference type="ChEBI" id="CHEBI:597326"/>
    </cofactor>
</comment>
<dbReference type="OrthoDB" id="9803354at2"/>
<dbReference type="InterPro" id="IPR015424">
    <property type="entry name" value="PyrdxlP-dep_Trfase"/>
</dbReference>
<dbReference type="KEGG" id="tti:THITH_11885"/>
<reference evidence="8 9" key="1">
    <citation type="submission" date="2013-12" db="EMBL/GenBank/DDBJ databases">
        <authorList>
            <consortium name="DOE Joint Genome Institute"/>
            <person name="Muyzer G."/>
            <person name="Huntemann M."/>
            <person name="Han J."/>
            <person name="Chen A."/>
            <person name="Kyrpides N."/>
            <person name="Mavromatis K."/>
            <person name="Markowitz V."/>
            <person name="Palaniappan K."/>
            <person name="Ivanova N."/>
            <person name="Schaumberg A."/>
            <person name="Pati A."/>
            <person name="Liolios K."/>
            <person name="Nordberg H.P."/>
            <person name="Cantor M.N."/>
            <person name="Hua S.X."/>
            <person name="Woyke T."/>
        </authorList>
    </citation>
    <scope>NUCLEOTIDE SEQUENCE [LARGE SCALE GENOMIC DNA]</scope>
    <source>
        <strain evidence="8 9">ARh 1</strain>
    </source>
</reference>
<dbReference type="InterPro" id="IPR004839">
    <property type="entry name" value="Aminotransferase_I/II_large"/>
</dbReference>
<dbReference type="EC" id="2.6.1.-" evidence="6"/>
<accession>W0DNL1</accession>
<dbReference type="PANTHER" id="PTHR46383:SF2">
    <property type="entry name" value="AMINOTRANSFERASE"/>
    <property type="match status" value="1"/>
</dbReference>
<dbReference type="PANTHER" id="PTHR46383">
    <property type="entry name" value="ASPARTATE AMINOTRANSFERASE"/>
    <property type="match status" value="1"/>
</dbReference>
<evidence type="ECO:0000313" key="9">
    <source>
        <dbReference type="Proteomes" id="UP000005289"/>
    </source>
</evidence>
<evidence type="ECO:0000256" key="2">
    <source>
        <dbReference type="ARBA" id="ARBA00007441"/>
    </source>
</evidence>
<keyword evidence="9" id="KW-1185">Reference proteome</keyword>
<keyword evidence="4 6" id="KW-0808">Transferase</keyword>
<dbReference type="InterPro" id="IPR004838">
    <property type="entry name" value="NHTrfase_class1_PyrdxlP-BS"/>
</dbReference>
<gene>
    <name evidence="8" type="ORF">THITH_11885</name>
</gene>
<evidence type="ECO:0000256" key="3">
    <source>
        <dbReference type="ARBA" id="ARBA00022576"/>
    </source>
</evidence>
<evidence type="ECO:0000256" key="4">
    <source>
        <dbReference type="ARBA" id="ARBA00022679"/>
    </source>
</evidence>
<dbReference type="InterPro" id="IPR050596">
    <property type="entry name" value="AspAT/PAT-like"/>
</dbReference>
<organism evidence="8 9">
    <name type="scientific">Thioalkalivibrio paradoxus ARh 1</name>
    <dbReference type="NCBI Taxonomy" id="713585"/>
    <lineage>
        <taxon>Bacteria</taxon>
        <taxon>Pseudomonadati</taxon>
        <taxon>Pseudomonadota</taxon>
        <taxon>Gammaproteobacteria</taxon>
        <taxon>Chromatiales</taxon>
        <taxon>Ectothiorhodospiraceae</taxon>
        <taxon>Thioalkalivibrio</taxon>
    </lineage>
</organism>
<evidence type="ECO:0000256" key="6">
    <source>
        <dbReference type="RuleBase" id="RU000481"/>
    </source>
</evidence>
<evidence type="ECO:0000259" key="7">
    <source>
        <dbReference type="Pfam" id="PF00155"/>
    </source>
</evidence>
<dbReference type="PROSITE" id="PS00105">
    <property type="entry name" value="AA_TRANSFER_CLASS_1"/>
    <property type="match status" value="1"/>
</dbReference>
<dbReference type="HOGENOM" id="CLU_017584_4_3_6"/>
<evidence type="ECO:0000256" key="5">
    <source>
        <dbReference type="ARBA" id="ARBA00022898"/>
    </source>
</evidence>
<proteinExistence type="inferred from homology"/>
<dbReference type="GO" id="GO:0006520">
    <property type="term" value="P:amino acid metabolic process"/>
    <property type="evidence" value="ECO:0007669"/>
    <property type="project" value="InterPro"/>
</dbReference>
<dbReference type="AlphaFoldDB" id="W0DNL1"/>
<dbReference type="RefSeq" id="WP_006747933.1">
    <property type="nucleotide sequence ID" value="NZ_CP007029.1"/>
</dbReference>
<feature type="domain" description="Aminotransferase class I/classII large" evidence="7">
    <location>
        <begin position="31"/>
        <end position="379"/>
    </location>
</feature>
<dbReference type="SUPFAM" id="SSF53383">
    <property type="entry name" value="PLP-dependent transferases"/>
    <property type="match status" value="1"/>
</dbReference>
<dbReference type="EMBL" id="CP007029">
    <property type="protein sequence ID" value="AHE98832.1"/>
    <property type="molecule type" value="Genomic_DNA"/>
</dbReference>
<dbReference type="Pfam" id="PF00155">
    <property type="entry name" value="Aminotran_1_2"/>
    <property type="match status" value="1"/>
</dbReference>
<dbReference type="InterPro" id="IPR015421">
    <property type="entry name" value="PyrdxlP-dep_Trfase_major"/>
</dbReference>
<comment type="similarity">
    <text evidence="2 6">Belongs to the class-I pyridoxal-phosphate-dependent aminotransferase family.</text>
</comment>
<dbReference type="Gene3D" id="3.40.640.10">
    <property type="entry name" value="Type I PLP-dependent aspartate aminotransferase-like (Major domain)"/>
    <property type="match status" value="1"/>
</dbReference>
<evidence type="ECO:0000256" key="1">
    <source>
        <dbReference type="ARBA" id="ARBA00001933"/>
    </source>
</evidence>
<name>W0DNL1_9GAMM</name>
<evidence type="ECO:0000313" key="8">
    <source>
        <dbReference type="EMBL" id="AHE98832.1"/>
    </source>
</evidence>
<dbReference type="CDD" id="cd00609">
    <property type="entry name" value="AAT_like"/>
    <property type="match status" value="1"/>
</dbReference>
<dbReference type="GO" id="GO:0008483">
    <property type="term" value="F:transaminase activity"/>
    <property type="evidence" value="ECO:0007669"/>
    <property type="project" value="UniProtKB-KW"/>
</dbReference>
<keyword evidence="3 6" id="KW-0032">Aminotransferase</keyword>
<dbReference type="Proteomes" id="UP000005289">
    <property type="component" value="Chromosome"/>
</dbReference>
<protein>
    <recommendedName>
        <fullName evidence="6">Aminotransferase</fullName>
        <ecNumber evidence="6">2.6.1.-</ecNumber>
    </recommendedName>
</protein>
<sequence>MATLSARAGALEPFRVMQILAQAQEREAEGTDVIHLEVGEPDFPTPAPIVAAAQRALAGGRTRYTAAHGSAALRAAIAADYRRGFGVDLDPERVVVTAGASAAILLALAAGTDPGDRVLLPDPGYACNRQFVHALGARADLLPVTAEQDFQPTANHVAAAWRSDTRAVMLASPSNPTGTLLSASGIAAIAEAVRARGGVLIVDEIYGRLVFDSPPQTALSVAPDAVILNSFSKYYAMTGWRLGWMVVPEHWIEPVRRLAQNLFVAPSTLAQEAALAAFEPETDALLQARVRELAERRDFLLEALPSLGLPVRARPGGAFYLYADSTGYGADSEQLCARLLREAAVALTPGTDFSPAGGRDHVRIAYTQPRDRLAEAVARMARVLAR</sequence>